<accession>A0A267M1R4</accession>
<dbReference type="Proteomes" id="UP000216008">
    <property type="component" value="Unassembled WGS sequence"/>
</dbReference>
<comment type="subcellular location">
    <subcellularLocation>
        <location evidence="1">Cytoplasm</location>
    </subcellularLocation>
</comment>
<dbReference type="AlphaFoldDB" id="A0A267M1R4"/>
<dbReference type="PANTHER" id="PTHR43035:SF1">
    <property type="entry name" value="FATTY ACID REPRESSION MUTANT PROTEIN 2-RELATED"/>
    <property type="match status" value="1"/>
</dbReference>
<dbReference type="RefSeq" id="WP_095183139.1">
    <property type="nucleotide sequence ID" value="NZ_NIBD01000072.1"/>
</dbReference>
<keyword evidence="2" id="KW-0963">Cytoplasm</keyword>
<dbReference type="SUPFAM" id="SSF55469">
    <property type="entry name" value="FMN-dependent nitroreductase-like"/>
    <property type="match status" value="1"/>
</dbReference>
<dbReference type="CDD" id="cd02140">
    <property type="entry name" value="Frm2-like"/>
    <property type="match status" value="1"/>
</dbReference>
<dbReference type="InterPro" id="IPR033877">
    <property type="entry name" value="Frm2/Hbn1"/>
</dbReference>
<evidence type="ECO:0000256" key="1">
    <source>
        <dbReference type="ARBA" id="ARBA00004496"/>
    </source>
</evidence>
<sequence length="200" mass="22463">MKTEFNNLLAKRRSIYALGDNVKETPEDIYTLIKDTVRNSPTAFNSQTVRTVVLFGKASNKVWDIVEDRLKSEVPDEEAFAKTKEKIATFRAGFGTILFLTDTAIVEKLERDFPLYADNCADWAEQGIGGAQQAVWAALAEQNIGASLQHYNPLIDDAIHEAFDLPKEWKLCAQMPFGSIEAPAGEKDYLDENEVFKLIK</sequence>
<dbReference type="InterPro" id="IPR029479">
    <property type="entry name" value="Nitroreductase"/>
</dbReference>
<protein>
    <submittedName>
        <fullName evidence="5">Nitroreductase</fullName>
    </submittedName>
</protein>
<keyword evidence="3" id="KW-0560">Oxidoreductase</keyword>
<dbReference type="GO" id="GO:0034599">
    <property type="term" value="P:cellular response to oxidative stress"/>
    <property type="evidence" value="ECO:0007669"/>
    <property type="project" value="InterPro"/>
</dbReference>
<organism evidence="5 6">
    <name type="scientific">Lactobacillus johnsonii</name>
    <dbReference type="NCBI Taxonomy" id="33959"/>
    <lineage>
        <taxon>Bacteria</taxon>
        <taxon>Bacillati</taxon>
        <taxon>Bacillota</taxon>
        <taxon>Bacilli</taxon>
        <taxon>Lactobacillales</taxon>
        <taxon>Lactobacillaceae</taxon>
        <taxon>Lactobacillus</taxon>
    </lineage>
</organism>
<evidence type="ECO:0000256" key="2">
    <source>
        <dbReference type="ARBA" id="ARBA00022490"/>
    </source>
</evidence>
<dbReference type="FunFam" id="3.40.109.10:FF:000001">
    <property type="entry name" value="Nitroreductase family"/>
    <property type="match status" value="1"/>
</dbReference>
<reference evidence="5 6" key="1">
    <citation type="submission" date="2017-05" db="EMBL/GenBank/DDBJ databases">
        <title>Lactobacillus johnsonii from commercial turkeys.</title>
        <authorList>
            <person name="Johnson T.J."/>
            <person name="Youmans B."/>
        </authorList>
    </citation>
    <scope>NUCLEOTIDE SEQUENCE [LARGE SCALE GENOMIC DNA]</scope>
    <source>
        <strain evidence="5 6">UMNLJ114</strain>
    </source>
</reference>
<dbReference type="EMBL" id="NIBD01000072">
    <property type="protein sequence ID" value="PAB53561.1"/>
    <property type="molecule type" value="Genomic_DNA"/>
</dbReference>
<evidence type="ECO:0000259" key="4">
    <source>
        <dbReference type="Pfam" id="PF00881"/>
    </source>
</evidence>
<comment type="caution">
    <text evidence="5">The sequence shown here is derived from an EMBL/GenBank/DDBJ whole genome shotgun (WGS) entry which is preliminary data.</text>
</comment>
<dbReference type="InterPro" id="IPR000415">
    <property type="entry name" value="Nitroreductase-like"/>
</dbReference>
<evidence type="ECO:0000313" key="6">
    <source>
        <dbReference type="Proteomes" id="UP000216008"/>
    </source>
</evidence>
<feature type="domain" description="Nitroreductase" evidence="4">
    <location>
        <begin position="10"/>
        <end position="178"/>
    </location>
</feature>
<dbReference type="GO" id="GO:0016491">
    <property type="term" value="F:oxidoreductase activity"/>
    <property type="evidence" value="ECO:0007669"/>
    <property type="project" value="UniProtKB-KW"/>
</dbReference>
<proteinExistence type="predicted"/>
<dbReference type="GO" id="GO:0005737">
    <property type="term" value="C:cytoplasm"/>
    <property type="evidence" value="ECO:0007669"/>
    <property type="project" value="UniProtKB-SubCell"/>
</dbReference>
<evidence type="ECO:0000313" key="5">
    <source>
        <dbReference type="EMBL" id="PAB53561.1"/>
    </source>
</evidence>
<dbReference type="Gene3D" id="3.40.109.10">
    <property type="entry name" value="NADH Oxidase"/>
    <property type="match status" value="1"/>
</dbReference>
<gene>
    <name evidence="5" type="ORF">A3Q24_09725</name>
</gene>
<evidence type="ECO:0000256" key="3">
    <source>
        <dbReference type="ARBA" id="ARBA00023002"/>
    </source>
</evidence>
<dbReference type="PANTHER" id="PTHR43035">
    <property type="entry name" value="FATTY ACID REPRESSION MUTANT PROTEIN 2-RELATED"/>
    <property type="match status" value="1"/>
</dbReference>
<name>A0A267M1R4_LACJH</name>
<dbReference type="Pfam" id="PF00881">
    <property type="entry name" value="Nitroreductase"/>
    <property type="match status" value="1"/>
</dbReference>